<accession>A0A1F8DZT5</accession>
<dbReference type="EMBL" id="MGIV01000017">
    <property type="protein sequence ID" value="OGM94091.1"/>
    <property type="molecule type" value="Genomic_DNA"/>
</dbReference>
<reference evidence="1 2" key="1">
    <citation type="journal article" date="2016" name="Nat. Commun.">
        <title>Thousands of microbial genomes shed light on interconnected biogeochemical processes in an aquifer system.</title>
        <authorList>
            <person name="Anantharaman K."/>
            <person name="Brown C.T."/>
            <person name="Hug L.A."/>
            <person name="Sharon I."/>
            <person name="Castelle C.J."/>
            <person name="Probst A.J."/>
            <person name="Thomas B.C."/>
            <person name="Singh A."/>
            <person name="Wilkins M.J."/>
            <person name="Karaoz U."/>
            <person name="Brodie E.L."/>
            <person name="Williams K.H."/>
            <person name="Hubbard S.S."/>
            <person name="Banfield J.F."/>
        </authorList>
    </citation>
    <scope>NUCLEOTIDE SEQUENCE [LARGE SCALE GENOMIC DNA]</scope>
</reference>
<name>A0A1F8DZT5_9BACT</name>
<protein>
    <submittedName>
        <fullName evidence="1">Uncharacterized protein</fullName>
    </submittedName>
</protein>
<dbReference type="Proteomes" id="UP000179057">
    <property type="component" value="Unassembled WGS sequence"/>
</dbReference>
<gene>
    <name evidence="1" type="ORF">A2610_01820</name>
</gene>
<sequence length="387" mass="42091">MHLSVILAEAGMIKNKTMLTVTNEQIYDRWEHVPESLKEAFFSPENGDIIWKACEETGLSDEVAEQVLIVAGNIMLGFTQFNDLASELRSIPGMDPQAIDRVIFQMDKRIFLLIKGDILKLYGDMSGNGPRIVAESGSGFVKKESVTMESVPAMVATEVAASPAERTNTEVDIRKVRIGEAPAVEGPTMIHSEAELQPIAQKRRALSSFGGMFGFGKTQGQKPKGVGVTAEVSMVEGVGVRPQEAATTEQRPVRVVHYTSAKAPEDIFGAPAQEQKDATAFTPVTKQEHEVDFEPKVIDLMHSEPIAATPIAQEPQPMSQAGVADRSPIVPVPLMPETSSAVVMKTPQRMEVAAPMPPQGGEPRLADIPINEDVIDLRTLERAEDKK</sequence>
<dbReference type="AlphaFoldDB" id="A0A1F8DZT5"/>
<evidence type="ECO:0000313" key="2">
    <source>
        <dbReference type="Proteomes" id="UP000179057"/>
    </source>
</evidence>
<evidence type="ECO:0000313" key="1">
    <source>
        <dbReference type="EMBL" id="OGM94091.1"/>
    </source>
</evidence>
<proteinExistence type="predicted"/>
<comment type="caution">
    <text evidence="1">The sequence shown here is derived from an EMBL/GenBank/DDBJ whole genome shotgun (WGS) entry which is preliminary data.</text>
</comment>
<organism evidence="1 2">
    <name type="scientific">Candidatus Wolfebacteria bacterium RIFOXYD1_FULL_48_65</name>
    <dbReference type="NCBI Taxonomy" id="1802561"/>
    <lineage>
        <taxon>Bacteria</taxon>
        <taxon>Candidatus Wolfeibacteriota</taxon>
    </lineage>
</organism>